<evidence type="ECO:0000259" key="5">
    <source>
        <dbReference type="SMART" id="SM01155"/>
    </source>
</evidence>
<organism evidence="6 7">
    <name type="scientific">Entomortierella parvispora</name>
    <dbReference type="NCBI Taxonomy" id="205924"/>
    <lineage>
        <taxon>Eukaryota</taxon>
        <taxon>Fungi</taxon>
        <taxon>Fungi incertae sedis</taxon>
        <taxon>Mucoromycota</taxon>
        <taxon>Mortierellomycotina</taxon>
        <taxon>Mortierellomycetes</taxon>
        <taxon>Mortierellales</taxon>
        <taxon>Mortierellaceae</taxon>
        <taxon>Entomortierella</taxon>
    </lineage>
</organism>
<gene>
    <name evidence="6" type="ORF">EMPS_06704</name>
</gene>
<dbReference type="OrthoDB" id="2429891at2759"/>
<dbReference type="Proteomes" id="UP000827284">
    <property type="component" value="Unassembled WGS sequence"/>
</dbReference>
<dbReference type="PANTHER" id="PTHR32035">
    <property type="entry name" value="AURORA KINASE A-INTERACTING PROTEIN"/>
    <property type="match status" value="1"/>
</dbReference>
<dbReference type="GO" id="GO:0005739">
    <property type="term" value="C:mitochondrion"/>
    <property type="evidence" value="ECO:0007669"/>
    <property type="project" value="UniProtKB-SubCell"/>
</dbReference>
<accession>A0A9P3HCR0</accession>
<name>A0A9P3HCR0_9FUNG</name>
<dbReference type="CDD" id="cd23699">
    <property type="entry name" value="At5g63150_CTD"/>
    <property type="match status" value="1"/>
</dbReference>
<evidence type="ECO:0000256" key="3">
    <source>
        <dbReference type="ARBA" id="ARBA00035647"/>
    </source>
</evidence>
<comment type="subcellular location">
    <subcellularLocation>
        <location evidence="1">Mitochondrion</location>
    </subcellularLocation>
</comment>
<reference evidence="6" key="1">
    <citation type="submission" date="2021-11" db="EMBL/GenBank/DDBJ databases">
        <authorList>
            <person name="Herlambang A."/>
            <person name="Guo Y."/>
            <person name="Takashima Y."/>
            <person name="Nishizawa T."/>
        </authorList>
    </citation>
    <scope>NUCLEOTIDE SEQUENCE</scope>
    <source>
        <strain evidence="6">E1425</strain>
    </source>
</reference>
<comment type="similarity">
    <text evidence="3">Belongs to the mitochondrion-specific ribosomal protein mS38 family.</text>
</comment>
<keyword evidence="7" id="KW-1185">Reference proteome</keyword>
<dbReference type="InterPro" id="IPR013177">
    <property type="entry name" value="Ribosomal_mS38_C"/>
</dbReference>
<proteinExistence type="inferred from homology"/>
<dbReference type="EMBL" id="BQFW01000009">
    <property type="protein sequence ID" value="GJJ74346.1"/>
    <property type="molecule type" value="Genomic_DNA"/>
</dbReference>
<dbReference type="SMART" id="SM01155">
    <property type="entry name" value="DUF1713"/>
    <property type="match status" value="1"/>
</dbReference>
<sequence>MLASLHGPMRRSALAATKQTAGVWSTLSTAPRRFQSSSSSSSSDFASFQNDFAALVAPERPVHASTLDRLDLAHGAFFALDRPLLGITNMPMESSNAEDIANVENLTNYFSTLRPFSPPNTVESIKADQRVQDFFRAVEEKQHILDTIDGRISTPVSSQIEQVSIDGIEEANGMYMTSVLRKRKIKMRKHKYQKLRKRTRALRKKLGK</sequence>
<reference evidence="6" key="2">
    <citation type="journal article" date="2022" name="Microbiol. Resour. Announc.">
        <title>Whole-Genome Sequence of Entomortierella parvispora E1425, a Mucoromycotan Fungus Associated with Burkholderiaceae-Related Endosymbiotic Bacteria.</title>
        <authorList>
            <person name="Herlambang A."/>
            <person name="Guo Y."/>
            <person name="Takashima Y."/>
            <person name="Narisawa K."/>
            <person name="Ohta H."/>
            <person name="Nishizawa T."/>
        </authorList>
    </citation>
    <scope>NUCLEOTIDE SEQUENCE</scope>
    <source>
        <strain evidence="6">E1425</strain>
    </source>
</reference>
<feature type="domain" description="Ribosomal protein mS38 C-terminal" evidence="5">
    <location>
        <begin position="175"/>
        <end position="208"/>
    </location>
</feature>
<keyword evidence="2" id="KW-0496">Mitochondrion</keyword>
<evidence type="ECO:0000256" key="4">
    <source>
        <dbReference type="ARBA" id="ARBA00035682"/>
    </source>
</evidence>
<dbReference type="PANTHER" id="PTHR32035:SF3">
    <property type="entry name" value="SMALL RIBOSOMAL SUBUNIT PROTEIN MS38"/>
    <property type="match status" value="1"/>
</dbReference>
<evidence type="ECO:0000256" key="2">
    <source>
        <dbReference type="ARBA" id="ARBA00023128"/>
    </source>
</evidence>
<dbReference type="AlphaFoldDB" id="A0A9P3HCR0"/>
<dbReference type="Pfam" id="PF08213">
    <property type="entry name" value="COX24_C"/>
    <property type="match status" value="1"/>
</dbReference>
<protein>
    <recommendedName>
        <fullName evidence="4">Small ribosomal subunit protein mS38</fullName>
    </recommendedName>
</protein>
<evidence type="ECO:0000256" key="1">
    <source>
        <dbReference type="ARBA" id="ARBA00004173"/>
    </source>
</evidence>
<evidence type="ECO:0000313" key="7">
    <source>
        <dbReference type="Proteomes" id="UP000827284"/>
    </source>
</evidence>
<evidence type="ECO:0000313" key="6">
    <source>
        <dbReference type="EMBL" id="GJJ74346.1"/>
    </source>
</evidence>
<comment type="caution">
    <text evidence="6">The sequence shown here is derived from an EMBL/GenBank/DDBJ whole genome shotgun (WGS) entry which is preliminary data.</text>
</comment>